<dbReference type="InterPro" id="IPR013401">
    <property type="entry name" value="T3SS_LcrE"/>
</dbReference>
<dbReference type="Gene3D" id="1.10.150.630">
    <property type="match status" value="1"/>
</dbReference>
<dbReference type="EMBL" id="CP138203">
    <property type="protein sequence ID" value="WPC73483.1"/>
    <property type="molecule type" value="Genomic_DNA"/>
</dbReference>
<dbReference type="InterPro" id="IPR010812">
    <property type="entry name" value="HrpJ-like"/>
</dbReference>
<sequence>MNIHSIPNTPQQPLEPVTPLVTTSAVVAPAMVNPAQEMADSMEEISMRFSEHVEKSTKSLAERSIKSRSEQRVEKLAELYQLLTSQDTHTLDQEVRKLLAMNQQQMLLDDLLKSVGGDPAKAEVLLQKALLQAKGSRPAEQVARLEQLSQELHAQHGAQVMAGLNTAGALALFSQDPDNRQSLRQLYYQHIVGQASLATLFDALLTRFDEHHFAQGIHTLMRAMTDDLAAQFPSLPRGHLRVLLRDLNASQQLSNILNGVQAMLLKLSAKGILKEMTAARMTRRLIDFTQTSIYPREVKTLGNETVGDHPLAHVVLLNALYPLIQKMPLPLWKDGKSRQSTLNLILRLMTEYAHYERQHTTQSAGSHNPQ</sequence>
<dbReference type="NCBIfam" id="TIGR02568">
    <property type="entry name" value="LcrE"/>
    <property type="match status" value="1"/>
</dbReference>
<evidence type="ECO:0000313" key="2">
    <source>
        <dbReference type="EMBL" id="WPC73483.1"/>
    </source>
</evidence>
<organism evidence="2 3">
    <name type="scientific">Vibrio porteresiae DSM 19223</name>
    <dbReference type="NCBI Taxonomy" id="1123496"/>
    <lineage>
        <taxon>Bacteria</taxon>
        <taxon>Pseudomonadati</taxon>
        <taxon>Pseudomonadota</taxon>
        <taxon>Gammaproteobacteria</taxon>
        <taxon>Vibrionales</taxon>
        <taxon>Vibrionaceae</taxon>
        <taxon>Vibrio</taxon>
    </lineage>
</organism>
<reference evidence="2 3" key="1">
    <citation type="submission" date="2023-11" db="EMBL/GenBank/DDBJ databases">
        <title>Plant-associative lifestyle of Vibrio porteresiae and its evolutionary dynamics.</title>
        <authorList>
            <person name="Rameshkumar N."/>
            <person name="Kirti K."/>
        </authorList>
    </citation>
    <scope>NUCLEOTIDE SEQUENCE [LARGE SCALE GENOMIC DNA]</scope>
    <source>
        <strain evidence="2 3">MSSRF30</strain>
    </source>
</reference>
<evidence type="ECO:0000259" key="1">
    <source>
        <dbReference type="Pfam" id="PF07201"/>
    </source>
</evidence>
<dbReference type="RefSeq" id="WP_261893347.1">
    <property type="nucleotide sequence ID" value="NZ_AP024895.1"/>
</dbReference>
<accession>A0ABZ0QAM3</accession>
<proteinExistence type="predicted"/>
<feature type="domain" description="Hypersensitivity response secretion-like HrpJ" evidence="1">
    <location>
        <begin position="49"/>
        <end position="208"/>
    </location>
</feature>
<dbReference type="Pfam" id="PF07201">
    <property type="entry name" value="HrpJ"/>
    <property type="match status" value="1"/>
</dbReference>
<gene>
    <name evidence="2" type="primary">sctW</name>
    <name evidence="2" type="ORF">R8Z52_15395</name>
</gene>
<dbReference type="Proteomes" id="UP001304071">
    <property type="component" value="Chromosome 1"/>
</dbReference>
<keyword evidence="3" id="KW-1185">Reference proteome</keyword>
<name>A0ABZ0QAM3_9VIBR</name>
<protein>
    <submittedName>
        <fullName evidence="2">Type III secretion system gatekeeper subunit SctW</fullName>
    </submittedName>
</protein>
<evidence type="ECO:0000313" key="3">
    <source>
        <dbReference type="Proteomes" id="UP001304071"/>
    </source>
</evidence>
<dbReference type="SUPFAM" id="SSF140591">
    <property type="entry name" value="Type III secretion system domain"/>
    <property type="match status" value="1"/>
</dbReference>